<feature type="domain" description="EAL" evidence="1">
    <location>
        <begin position="779"/>
        <end position="1032"/>
    </location>
</feature>
<dbReference type="CDD" id="cd01948">
    <property type="entry name" value="EAL"/>
    <property type="match status" value="1"/>
</dbReference>
<dbReference type="Gene3D" id="3.30.70.270">
    <property type="match status" value="2"/>
</dbReference>
<dbReference type="Gene3D" id="3.20.20.450">
    <property type="entry name" value="EAL domain"/>
    <property type="match status" value="1"/>
</dbReference>
<dbReference type="Pfam" id="PF00990">
    <property type="entry name" value="GGDEF"/>
    <property type="match status" value="2"/>
</dbReference>
<accession>A0A069APC6</accession>
<dbReference type="AlphaFoldDB" id="A0A069APC6"/>
<protein>
    <submittedName>
        <fullName evidence="5">Putative signaling protein</fullName>
    </submittedName>
</protein>
<dbReference type="InterPro" id="IPR035919">
    <property type="entry name" value="EAL_sf"/>
</dbReference>
<dbReference type="InterPro" id="IPR050706">
    <property type="entry name" value="Cyclic-di-GMP_PDE-like"/>
</dbReference>
<evidence type="ECO:0000313" key="5">
    <source>
        <dbReference type="EMBL" id="CDT25018.1"/>
    </source>
</evidence>
<evidence type="ECO:0000313" key="3">
    <source>
        <dbReference type="EMBL" id="CDS83666.1"/>
    </source>
</evidence>
<organism evidence="5">
    <name type="scientific">Clostridioides difficile</name>
    <name type="common">Peptoclostridium difficile</name>
    <dbReference type="NCBI Taxonomy" id="1496"/>
    <lineage>
        <taxon>Bacteria</taxon>
        <taxon>Bacillati</taxon>
        <taxon>Bacillota</taxon>
        <taxon>Clostridia</taxon>
        <taxon>Peptostreptococcales</taxon>
        <taxon>Peptostreptococcaceae</taxon>
        <taxon>Clostridioides</taxon>
    </lineage>
</organism>
<dbReference type="RefSeq" id="WP_016728569.1">
    <property type="nucleotide sequence ID" value="NZ_BAABSG010000009.1"/>
</dbReference>
<dbReference type="SUPFAM" id="SSF141868">
    <property type="entry name" value="EAL domain-like"/>
    <property type="match status" value="1"/>
</dbReference>
<dbReference type="EMBL" id="LK933016">
    <property type="protein sequence ID" value="CDT25018.1"/>
    <property type="molecule type" value="Genomic_DNA"/>
</dbReference>
<gene>
    <name evidence="5" type="ORF">BN1095_350027</name>
    <name evidence="3" type="ORF">BN1096_210010</name>
    <name evidence="4" type="ORF">BN1097_190010</name>
</gene>
<dbReference type="Gene3D" id="3.30.450.40">
    <property type="match status" value="1"/>
</dbReference>
<dbReference type="SUPFAM" id="SSF55781">
    <property type="entry name" value="GAF domain-like"/>
    <property type="match status" value="1"/>
</dbReference>
<name>A0A069APC6_CLODI</name>
<sequence length="1032" mass="120387">MDVINLIDELDEIVYVSSLDTYELLYINEIGKKAMGLNDISHLKCYKALQGKDSPCEFCTNSILKEDEYYIWENTNTRTNRHFILKDKLIKWEGKHARLEIALDITEKEDISKSIAEKLEIKELLVGCIKHLITESNFSDAVNLVLTNIGKFHKADRAYVFEVSEDRTKVTNTYEWCNEGVDEQKQALTNLDINELKNWFLLFEQKGFVIIDDIENIKEEQPIEYEILKPQKIESLMTSSLKQDDKVVGFIGVDNPHKAVGDTSLLTSLSYFLLTEMKKRKVENKLNYMSYYDFLTGAYNRNKYIKYIDNFQKGKVKSIGVVFVDINGLKDINDNFGHANGDSAIVSACVIIKKYFHSYNVYRIGGDEFVVLCEDISKQLFEELVSWLSEEFKDEMIYSVAVGSIWSDDNIDIHKLIKVADERMYQDKKRYYNKNKLRNNEMKVISDLADSTNNILFKHKELVDKVYFDDLMIKGYSKAYEKLAYNTYDIILSICIDTNLITPIYQSESNIFSFPIKENLEKTFSYIKKHLIHPDDIILFNDNHLLKSLDSLNNSKQDDLELNFEYRRLGIDKKYYWALIYMLKISSKNKLGEKQTHILVAIKNIDYLMQLHKNQKDTLTGLYNYESFCEQISLMLKRYPDKRYAIIMMDIDKFKVINDIYGVRGGDKALIYVAELIQKNIGSNGICCRMYADVFCIFYESYSDRDIHKVIYKIKNSLNRKKFEYMLVPCFGVYRILDNHIPITNACEMAGYAHKKVKKQSINNYIFYDDTIRNDALEEKQMEREMEYALENGQFHVYLQPKYNLNANKIVGAEALVRWVHPEKGIIPPIKFISLFEKNGFIIRLDMYVWEQVCSLIRKWIDLGEEPVPISVNVSRLHLHNPHFKEIVLSLINKYSIPKSFLELELTESLFIKNIKLFTKIIADLRMDGIVLNMDDFGSAYSSLNMLKNINIDTLKIDCGFFNEEGITDREKIVLKHTIAMAKDLDMDVVAEGVETKEQAEFLVSLDCVVIQGYYYCKPIPSADFEKLLYQK</sequence>
<reference evidence="5" key="1">
    <citation type="submission" date="2014-07" db="EMBL/GenBank/DDBJ databases">
        <authorList>
            <person name="Monot Marc"/>
        </authorList>
    </citation>
    <scope>NUCLEOTIDE SEQUENCE</scope>
    <source>
        <strain evidence="5">7032989</strain>
        <strain evidence="4">7032994</strain>
    </source>
</reference>
<evidence type="ECO:0000313" key="4">
    <source>
        <dbReference type="EMBL" id="CDS83750.1"/>
    </source>
</evidence>
<dbReference type="InterPro" id="IPR043128">
    <property type="entry name" value="Rev_trsase/Diguanyl_cyclase"/>
</dbReference>
<dbReference type="InterPro" id="IPR029016">
    <property type="entry name" value="GAF-like_dom_sf"/>
</dbReference>
<proteinExistence type="predicted"/>
<dbReference type="InterPro" id="IPR029787">
    <property type="entry name" value="Nucleotide_cyclase"/>
</dbReference>
<dbReference type="PANTHER" id="PTHR33121:SF70">
    <property type="entry name" value="SIGNALING PROTEIN YKOW"/>
    <property type="match status" value="1"/>
</dbReference>
<evidence type="ECO:0000259" key="1">
    <source>
        <dbReference type="PROSITE" id="PS50883"/>
    </source>
</evidence>
<dbReference type="InterPro" id="IPR000160">
    <property type="entry name" value="GGDEF_dom"/>
</dbReference>
<dbReference type="SMART" id="SM00052">
    <property type="entry name" value="EAL"/>
    <property type="match status" value="1"/>
</dbReference>
<dbReference type="EMBL" id="LK932471">
    <property type="protein sequence ID" value="CDS83666.1"/>
    <property type="molecule type" value="Genomic_DNA"/>
</dbReference>
<feature type="domain" description="GGDEF" evidence="2">
    <location>
        <begin position="317"/>
        <end position="442"/>
    </location>
</feature>
<feature type="domain" description="GGDEF" evidence="2">
    <location>
        <begin position="642"/>
        <end position="770"/>
    </location>
</feature>
<dbReference type="Pfam" id="PF00563">
    <property type="entry name" value="EAL"/>
    <property type="match status" value="1"/>
</dbReference>
<dbReference type="SUPFAM" id="SSF55073">
    <property type="entry name" value="Nucleotide cyclase"/>
    <property type="match status" value="2"/>
</dbReference>
<dbReference type="CDD" id="cd01949">
    <property type="entry name" value="GGDEF"/>
    <property type="match status" value="2"/>
</dbReference>
<dbReference type="PANTHER" id="PTHR33121">
    <property type="entry name" value="CYCLIC DI-GMP PHOSPHODIESTERASE PDEF"/>
    <property type="match status" value="1"/>
</dbReference>
<dbReference type="EMBL" id="LK932353">
    <property type="protein sequence ID" value="CDS83750.1"/>
    <property type="molecule type" value="Genomic_DNA"/>
</dbReference>
<evidence type="ECO:0000259" key="2">
    <source>
        <dbReference type="PROSITE" id="PS50887"/>
    </source>
</evidence>
<dbReference type="GO" id="GO:0071111">
    <property type="term" value="F:cyclic-guanylate-specific phosphodiesterase activity"/>
    <property type="evidence" value="ECO:0007669"/>
    <property type="project" value="InterPro"/>
</dbReference>
<dbReference type="NCBIfam" id="TIGR00254">
    <property type="entry name" value="GGDEF"/>
    <property type="match status" value="2"/>
</dbReference>
<dbReference type="PROSITE" id="PS50883">
    <property type="entry name" value="EAL"/>
    <property type="match status" value="1"/>
</dbReference>
<dbReference type="InterPro" id="IPR001633">
    <property type="entry name" value="EAL_dom"/>
</dbReference>
<dbReference type="PROSITE" id="PS50887">
    <property type="entry name" value="GGDEF"/>
    <property type="match status" value="2"/>
</dbReference>
<dbReference type="SMART" id="SM00267">
    <property type="entry name" value="GGDEF"/>
    <property type="match status" value="2"/>
</dbReference>